<feature type="domain" description="Trimeric autotransporter adhesin YadA-like head" evidence="12">
    <location>
        <begin position="435"/>
        <end position="460"/>
    </location>
</feature>
<keyword evidence="5" id="KW-1134">Transmembrane beta strand</keyword>
<feature type="domain" description="Trimeric autotransporter adhesin YadA-like head" evidence="12">
    <location>
        <begin position="522"/>
        <end position="543"/>
    </location>
</feature>
<feature type="domain" description="Trimeric autotransporter adhesin YadA-like head" evidence="12">
    <location>
        <begin position="593"/>
        <end position="619"/>
    </location>
</feature>
<dbReference type="InterPro" id="IPR008640">
    <property type="entry name" value="Adhesin_Head_dom"/>
</dbReference>
<proteinExistence type="inferred from homology"/>
<feature type="domain" description="Trimeric autotransporter adhesin YadA-like stalk" evidence="13">
    <location>
        <begin position="1033"/>
        <end position="1070"/>
    </location>
</feature>
<dbReference type="InterPro" id="IPR045584">
    <property type="entry name" value="Pilin-like"/>
</dbReference>
<feature type="domain" description="Trimeric autotransporter adhesin YadA-like stalk" evidence="13">
    <location>
        <begin position="2897"/>
        <end position="2933"/>
    </location>
</feature>
<dbReference type="EMBL" id="CP093310">
    <property type="protein sequence ID" value="UNK05281.1"/>
    <property type="molecule type" value="Genomic_DNA"/>
</dbReference>
<dbReference type="GO" id="GO:0015031">
    <property type="term" value="P:protein transport"/>
    <property type="evidence" value="ECO:0007669"/>
    <property type="project" value="UniProtKB-KW"/>
</dbReference>
<evidence type="ECO:0000259" key="13">
    <source>
        <dbReference type="Pfam" id="PF05662"/>
    </source>
</evidence>
<feature type="domain" description="Trimeric autotransporter adhesin YadA-like stalk" evidence="13">
    <location>
        <begin position="256"/>
        <end position="297"/>
    </location>
</feature>
<sequence length="3333" mass="331579">MNHIYKVIFNKATGTFTAVAEYAKGQGKKSHGSVSKPSFIAAGIFKFSSLAMALLVVNSPVMAAEINGSTVGCRGDTNAVCGNPNTGTPGGEYSAYRSGVVVAGNDQTRGNGGLPTATGVNNRNTDIGGNQAIAIGNRTIVQGGQAGIAIGYGNYVDTGLVGGTVLGTGSRVTGTRSTAIGYSTEVTAADAVAIGTDAEARREGSVALGQGATTANAATSASSATVNAQTYDGFAGSSGVAAGDQVSVGSVGNERQIKNVAPGTVTANSTDAINGSQLYSVADNLGNLAGDTVSALGGNATLNPNGTFTAPTYNVTNAATGSNYNATPANNVGTALTNLNNYVNEGFDVQDNAGTVQGTVTPTEAIRFNNGDATTANVSTETNGVTNVQYDVAVDGTTIDVVGGALTVIGGGDPVHFYSVNNDDETAANYNNDGATGTNAIASGVGASADGNNSIAMGTAAGATGEGALAAGRDASADGEFSVAIGRNATATNGGSLAFGEGTNSTGANSIAIGEAAQSINDNTIAIGADTIANTTYSTSIGRAASSTGSGATAIGGGNYNESAGTRSSAIAEGSGAVAIGGGYNNTNIGARAEASRSVAIGNRSSATLADSVALGSQSVTTVNRGVEGVNPLSVTQNVDLASSTWTSTAAAVSVGDVNNNESITRQITSVAAGTNATDAVNVAQLQANVSEVTAGDNVAVTRDDTSGHPVYTINAEDTTVTSNNGSLIVTPNLTDSTAENAGIDNYDISLSQATQEAIEAGQRNNTVTAGNNVSITESANAEEGTEYTVNAQSATVSSNRLEVTPTEGANADVTDYQVELSTTDQTTLDNASTGLNINADNGATDNIQLSETVTYTADDSNIVTTVRDNEVGFGLADTLTIGDTEQNQITVDGTTGTVGGLNNTTFDPNNFTSGQAATEDQLSVVASGVTDLTNSPLTFTGNINNDTNGDGTQQTLGSTLNIVGGDGVGVGDYSTTNVRTVVTDGQVEIQLSDTPEFTSVTTGNTVMNTDGVRITNGPSLTATGLDSANQTITNVAAGNNATDAVNVSQLEAVQNVENYFHVNDGTNAGTGNANTNSGKVNEAGGATGNQSISAGQYATAAGAQSMALGLAAESAGNSSVAVGFLSDANGQQSVATGYQSEANGTLVTSVGAQSGLDSTGNIQTNIGALAGAYASGHSNTSVGMQAGSGTANNNNTGHNNVSVGYQTGSTVTGSWNTALGSQAGRRVTGAQNTAVGRWSGQNVVGADNSTLGVRSGQNIDGSDNLALGAGAGNNITGSANIAIGLNAGRSIGNDNTTVNDTIAIGDSATATASNAVTIGADSQASVESSVALGANSSADVDSGIQGVNPLGVTLPDLTSSTWTSTAAAVSVGNTQDNITRQITNVAAGTNATDAVNVAQLAANVSEVTAGNNVAVTRDDTSGHPVYTVNAEDTTVTSSNGSLTVTPNLTDSTAENVGIDNYDISLSDDTQAAIARQTSVTGTGPITVAASDTPNASGGAEYQVTINTDDTLNTTNNQLGVNTGNVTTATPTSGTVTAADGATIATTGNVADAINSAYFTANGTNTNTQVDASDGSAQISAGDTLSLEAGQNLALAMTDAGAIQLSTTPNVAFNSVTTGNTVMNTDGVRITNGPSLTATGLDNANQTITNVAAGSNATDAVNVSQLEQLAQNSDRQTYFHVNADGNNTGGDAATNLGSVGTAAGATGNRSLTAGAQAQASGVRTVAVGNWSSAIGNDSTALGNNASANGQRTTAIGSSAQANGETVLAIGRQAGNGAAEGRYNTFVGAQNTGARSTGEVNTFIGTNAGFSADGGQNSYLGGYAGNRATGSDNTYVGTSAGWISEGNQNTALGTYAGNSAEGNENTFIGYGSGFNAGVNGESTGNAVLGYQAGQNLNGEQNLISGYLAGSSLQGDRNVVMGAFAGATDTEVSDTVAIGSVAEATQTGSIALGAGSLANTAEGFTGVNPLDIENIDLSSSTWTSTAAAVSVGNTQHNITRQITNVAAGTNATDAVNVAQLAANVSEVTAGNNVAVTRDDMSGHPVYTVNAEDTTVTSSNGSLTVTPNLTDSTAENAGIDNYDISLSDDTQAAIARQTSVTGTGPITVAASDTPNASGGEVYEVSVETDSFTPAAIGTISANTPAALATAGDIANAINQSGFTVSANGDAGEMINPGDAVDFINGDNIEITSTGGQFTVGTKADVVFDSMTAGPVVINNEGINAGNTKITNVAAGTNPTDAVNMSQLGEQVAAATTEVAGGTNVADVITSTGDNGQTVYTVNAQNASVSSDSLDVITTTNAETNVTDYQVELTTQTQDSLYRADSALQTVVTQIDGNDVKTINKDNNTANFVTGDNIVLSDDGNGGIEVATADDVTFNTVTANTVTAGDTVMDNSGITVNNGPNAPVRLTNTGLDNGNNTITNVANGTNPNDAVNKEQLDTVAAAAKASKTTVEAGRNTTVAATTDDETGAMTYVVNADSSSVSAGSEAVTVAAGERDEQGNTDFAVDLSDTTKASIAKADTAIQSVTGADNLTATTDGNNNVIVELNDDITVSNVNTGSTTIGDTVTINNEGINAGGTRITNIANGTNPNDAVNKEQLDTVAAAAKASKTTVEAGRNTTVAATTDDETGAMTYVVNADSSSVSAGSEAVTVAAGERDEQGNTDFAVDLSDTTKASIAKADTAIQSVTGDDNLTATTDGNNNVIVELNDDITVSNVNTGSTTIGDTVTINNEGINAGGTRITNIANGTNPNDAVNKEQLDTVAAAAKASKTTVEAGRNTTVAATTDDETGAMTYVVNADSSSVSAGSEAVTVAAGERDEQGNTDFAVDLSDTTKASIAKADTAIQSVTGDDNLTATTDGNNNVIVELNDDITVSNVNTGSTTIGDTVTINNEGINAGGTRITNIANGTNPNDAVNKEQLDTVAAAAKASKTTVEAGRNTTVAATTDDETGAMTYVVNADSSSVSAGSDAVTVAAGERDENGNTDFAVDLSDTTKASIAKADTAIQSVTGDDNLTATTDGNNNVTVELNDDITVSNVNTGSTTIGDTVTINNEGINAGGTRITNIANGTNPNDAVNKAQLDSVDARTGAIDARVTTNEGNIAANTNNITQNAGAISQIGDKVAVNETNIQANTNSINKGLNIGDGVTANNYQLGDTVAVTGDSNITTTTRTSGVEVGLADNITVETVTAGNTTINNEGVVVKAPANSEGRTDVALTAQGLNNGGNRLTNVGPGVDPMDAVNVNQLNNLGYKLSSKIDDVEDDANAGVSSAMAMAALPQAYIPGKSMVTGGMASYNGQGAVAIGLSKLSDNGRWVFKISGSADTEGNGGGAVGAGFHF</sequence>
<feature type="domain" description="Trimeric autotransporter adhesin YadA-like head" evidence="12">
    <location>
        <begin position="491"/>
        <end position="514"/>
    </location>
</feature>
<feature type="domain" description="Trimeric autotransporter adhesin YadA-like head" evidence="12">
    <location>
        <begin position="1117"/>
        <end position="1141"/>
    </location>
</feature>
<evidence type="ECO:0000256" key="7">
    <source>
        <dbReference type="ARBA" id="ARBA00022729"/>
    </source>
</evidence>
<comment type="similarity">
    <text evidence="3">Belongs to the autotransporter-2 (AT-2) (TC 1.B.40) family.</text>
</comment>
<feature type="domain" description="Trimeric autotransporter adhesin YadA-like C-terminal membrane anchor" evidence="11">
    <location>
        <begin position="3273"/>
        <end position="3333"/>
    </location>
</feature>
<dbReference type="SUPFAM" id="SSF101967">
    <property type="entry name" value="Adhesin YadA, collagen-binding domain"/>
    <property type="match status" value="8"/>
</dbReference>
<dbReference type="Pfam" id="PF13018">
    <property type="entry name" value="ESPR"/>
    <property type="match status" value="1"/>
</dbReference>
<keyword evidence="9" id="KW-0472">Membrane</keyword>
<feature type="domain" description="Trimeric autotransporter adhesin YadA-like head" evidence="12">
    <location>
        <begin position="1719"/>
        <end position="1745"/>
    </location>
</feature>
<accession>A0AAT9PEM0</accession>
<feature type="domain" description="Trimeric autotransporter adhesin YadA-like stalk" evidence="13">
    <location>
        <begin position="1999"/>
        <end position="2030"/>
    </location>
</feature>
<feature type="domain" description="Trimeric autotransporter adhesin YadA-like stalk" evidence="13">
    <location>
        <begin position="3222"/>
        <end position="3259"/>
    </location>
</feature>
<dbReference type="RefSeq" id="WP_241878713.1">
    <property type="nucleotide sequence ID" value="NZ_CP093310.2"/>
</dbReference>
<feature type="domain" description="Trimeric autotransporter adhesin YadA-like head" evidence="12">
    <location>
        <begin position="1087"/>
        <end position="1110"/>
    </location>
</feature>
<dbReference type="Pfam" id="PF05658">
    <property type="entry name" value="YadA_head"/>
    <property type="match status" value="13"/>
</dbReference>
<evidence type="ECO:0000256" key="5">
    <source>
        <dbReference type="ARBA" id="ARBA00022452"/>
    </source>
</evidence>
<name>A0AAT9PEM0_9GAMM</name>
<dbReference type="GO" id="GO:0009279">
    <property type="term" value="C:cell outer membrane"/>
    <property type="evidence" value="ECO:0007669"/>
    <property type="project" value="UniProtKB-SubCell"/>
</dbReference>
<feature type="domain" description="Trimeric autotransporter adhesin YadA-like stalk" evidence="13">
    <location>
        <begin position="2418"/>
        <end position="2453"/>
    </location>
</feature>
<feature type="domain" description="Trimeric autotransporter adhesin YadA-like head" evidence="12">
    <location>
        <begin position="1317"/>
        <end position="1337"/>
    </location>
</feature>
<dbReference type="Gene3D" id="2.20.70.140">
    <property type="match status" value="4"/>
</dbReference>
<feature type="domain" description="Trimeric autotransporter adhesin YadA-like stalk" evidence="13">
    <location>
        <begin position="667"/>
        <end position="698"/>
    </location>
</feature>
<evidence type="ECO:0000259" key="12">
    <source>
        <dbReference type="Pfam" id="PF05658"/>
    </source>
</evidence>
<organism evidence="15 16">
    <name type="scientific">Psychrobacter raelei</name>
    <dbReference type="NCBI Taxonomy" id="2565531"/>
    <lineage>
        <taxon>Bacteria</taxon>
        <taxon>Pseudomonadati</taxon>
        <taxon>Pseudomonadota</taxon>
        <taxon>Gammaproteobacteria</taxon>
        <taxon>Moraxellales</taxon>
        <taxon>Moraxellaceae</taxon>
        <taxon>Psychrobacter</taxon>
    </lineage>
</organism>
<dbReference type="Gene3D" id="1.20.5.170">
    <property type="match status" value="1"/>
</dbReference>
<feature type="domain" description="Trimeric autotransporter adhesin YadA-like head" evidence="12">
    <location>
        <begin position="188"/>
        <end position="212"/>
    </location>
</feature>
<evidence type="ECO:0000256" key="4">
    <source>
        <dbReference type="ARBA" id="ARBA00022448"/>
    </source>
</evidence>
<feature type="domain" description="Trimeric autotransporter adhesin YadA-like head" evidence="12">
    <location>
        <begin position="162"/>
        <end position="183"/>
    </location>
</feature>
<feature type="domain" description="Trimeric autotransporter adhesin YadA-like head" evidence="12">
    <location>
        <begin position="1747"/>
        <end position="1773"/>
    </location>
</feature>
<evidence type="ECO:0000256" key="9">
    <source>
        <dbReference type="ARBA" id="ARBA00023136"/>
    </source>
</evidence>
<keyword evidence="7" id="KW-0732">Signal</keyword>
<dbReference type="CDD" id="cd12820">
    <property type="entry name" value="LbR_YadA-like"/>
    <property type="match status" value="1"/>
</dbReference>
<dbReference type="InterPro" id="IPR008635">
    <property type="entry name" value="Coiled_stalk_dom"/>
</dbReference>
<evidence type="ECO:0000256" key="3">
    <source>
        <dbReference type="ARBA" id="ARBA00005848"/>
    </source>
</evidence>
<reference evidence="15" key="1">
    <citation type="submission" date="2024-03" db="EMBL/GenBank/DDBJ databases">
        <title>Psychrobacter raelis sp. nov. isolated from a dog with peritonitis.</title>
        <authorList>
            <person name="Schiavone A."/>
            <person name="Manzulli V."/>
            <person name="Camarda A."/>
            <person name="Cafiero M.A."/>
            <person name="Vasco I."/>
            <person name="Marino L."/>
            <person name="Pennuzzi G."/>
            <person name="Serrecchia L."/>
            <person name="Galante D."/>
            <person name="Pugliese N."/>
        </authorList>
    </citation>
    <scope>NUCLEOTIDE SEQUENCE</scope>
    <source>
        <strain evidence="15">PraFG1</strain>
    </source>
</reference>
<feature type="domain" description="Trimeric autotransporter adhesin YadA-like stalk" evidence="13">
    <location>
        <begin position="1648"/>
        <end position="1675"/>
    </location>
</feature>
<feature type="domain" description="Trimeric autotransporter adhesin YadA-like head" evidence="12">
    <location>
        <begin position="463"/>
        <end position="489"/>
    </location>
</feature>
<dbReference type="SUPFAM" id="SSF54523">
    <property type="entry name" value="Pili subunits"/>
    <property type="match status" value="1"/>
</dbReference>
<comment type="subcellular location">
    <subcellularLocation>
        <location evidence="2">Cell outer membrane</location>
    </subcellularLocation>
    <subcellularLocation>
        <location evidence="1">Cell surface</location>
    </subcellularLocation>
</comment>
<dbReference type="Gene3D" id="2.150.10.10">
    <property type="entry name" value="Serralysin-like metalloprotease, C-terminal"/>
    <property type="match status" value="7"/>
</dbReference>
<feature type="domain" description="Trimeric autotransporter adhesin YadA-like stalk" evidence="13">
    <location>
        <begin position="3057"/>
        <end position="3097"/>
    </location>
</feature>
<dbReference type="Pfam" id="PF03895">
    <property type="entry name" value="YadA_anchor"/>
    <property type="match status" value="1"/>
</dbReference>
<evidence type="ECO:0000259" key="11">
    <source>
        <dbReference type="Pfam" id="PF03895"/>
    </source>
</evidence>
<keyword evidence="10" id="KW-0998">Cell outer membrane</keyword>
<dbReference type="InterPro" id="IPR024973">
    <property type="entry name" value="ESPR"/>
</dbReference>
<evidence type="ECO:0000259" key="14">
    <source>
        <dbReference type="Pfam" id="PF13018"/>
    </source>
</evidence>
<dbReference type="InterPro" id="IPR005594">
    <property type="entry name" value="YadA_C"/>
</dbReference>
<feature type="domain" description="Trimeric autotransporter adhesin YadA-like stalk" evidence="13">
    <location>
        <begin position="2225"/>
        <end position="2262"/>
    </location>
</feature>
<keyword evidence="6" id="KW-0812">Transmembrane</keyword>
<keyword evidence="8" id="KW-0653">Protein transport</keyword>
<evidence type="ECO:0000256" key="2">
    <source>
        <dbReference type="ARBA" id="ARBA00004442"/>
    </source>
</evidence>
<dbReference type="Gene3D" id="1.20.5.2280">
    <property type="match status" value="1"/>
</dbReference>
<evidence type="ECO:0000256" key="6">
    <source>
        <dbReference type="ARBA" id="ARBA00022692"/>
    </source>
</evidence>
<dbReference type="Proteomes" id="UP000829560">
    <property type="component" value="Chromosome"/>
</dbReference>
<gene>
    <name evidence="15" type="ORF">MN210_15400</name>
</gene>
<dbReference type="InterPro" id="IPR011049">
    <property type="entry name" value="Serralysin-like_metalloprot_C"/>
</dbReference>
<feature type="domain" description="ESPR" evidence="14">
    <location>
        <begin position="1"/>
        <end position="39"/>
    </location>
</feature>
<evidence type="ECO:0000313" key="16">
    <source>
        <dbReference type="Proteomes" id="UP000829560"/>
    </source>
</evidence>
<dbReference type="GO" id="GO:0009986">
    <property type="term" value="C:cell surface"/>
    <property type="evidence" value="ECO:0007669"/>
    <property type="project" value="UniProtKB-SubCell"/>
</dbReference>
<evidence type="ECO:0000256" key="10">
    <source>
        <dbReference type="ARBA" id="ARBA00023237"/>
    </source>
</evidence>
<evidence type="ECO:0000313" key="15">
    <source>
        <dbReference type="EMBL" id="UNK05281.1"/>
    </source>
</evidence>
<dbReference type="KEGG" id="prae:MN210_15400"/>
<evidence type="ECO:0000256" key="8">
    <source>
        <dbReference type="ARBA" id="ARBA00022927"/>
    </source>
</evidence>
<evidence type="ECO:0000256" key="1">
    <source>
        <dbReference type="ARBA" id="ARBA00004241"/>
    </source>
</evidence>
<feature type="domain" description="Trimeric autotransporter adhesin YadA-like stalk" evidence="13">
    <location>
        <begin position="2577"/>
        <end position="2613"/>
    </location>
</feature>
<feature type="domain" description="Trimeric autotransporter adhesin YadA-like head" evidence="12">
    <location>
        <begin position="1932"/>
        <end position="1954"/>
    </location>
</feature>
<dbReference type="Gene3D" id="6.20.50.100">
    <property type="match status" value="1"/>
</dbReference>
<keyword evidence="16" id="KW-1185">Reference proteome</keyword>
<keyword evidence="4" id="KW-0813">Transport</keyword>
<protein>
    <submittedName>
        <fullName evidence="15">YadA-like family protein</fullName>
    </submittedName>
</protein>
<dbReference type="Gene3D" id="3.30.1300.30">
    <property type="entry name" value="GSPII I/J protein-like"/>
    <property type="match status" value="1"/>
</dbReference>
<feature type="domain" description="Trimeric autotransporter adhesin YadA-like stalk" evidence="13">
    <location>
        <begin position="1382"/>
        <end position="1413"/>
    </location>
</feature>
<feature type="domain" description="Trimeric autotransporter adhesin YadA-like stalk" evidence="13">
    <location>
        <begin position="2737"/>
        <end position="2773"/>
    </location>
</feature>
<dbReference type="Pfam" id="PF05662">
    <property type="entry name" value="YadA_stalk"/>
    <property type="match status" value="13"/>
</dbReference>